<protein>
    <recommendedName>
        <fullName evidence="4">Glycoside hydrolase family 42 N-terminal domain-containing protein</fullName>
    </recommendedName>
</protein>
<gene>
    <name evidence="5" type="ORF">EU556_05145</name>
</gene>
<dbReference type="InterPro" id="IPR051923">
    <property type="entry name" value="Glycosyl_Hydrolase_39"/>
</dbReference>
<sequence length="721" mass="79892">MRHSHHPILQPDSSLNPPVMGRTLLKILVAVCVAGVVLFVLLRRVYPQLQEESSGVGVPATLTSNTREAVEGTGKIPIDPQRWYLLTNAPDGIPALFDGITNANISRGWGKLLDQYEAYYPLQKGESFVLESVKMYDGEGSSSGAPMVLSIITEGWEQIPIATFAGNEYQQWVGPDPSEPKEYALAQPIRNARYLVITSGTVYPTEIELYGTYKAAKMPPAPSASTLAAQKAVKLKQMFGVNGFEWNLEDGNNPSEVDPARLKAVKNFTGIRHYLDWERLEPQPGSYTFNPSHNGSWNYDAMYSRLKQEGVEVLACIKTLPKWMQESYPATERDAENVPAQFGKDLKAPASYVEQAKVAFQFAARYGSNQAVARPLVKVSTRPPRWTADPVNEVKTGLGLIRYIECDNERDKWWKGRKAYQTAAEYAANLSAFYDGHKNTLGPGVGVKNADPKMQVVMGGLAAPTPDYVKGMIDWCRQNRGYKADGSVNLCWDVINYHLYSNDARTSQGGEPTRGAAPELSEAGQVAKAFVQMAHEYAGNMPVWITETGYDLNQGSPLKAIAIGNKTVQQTQADWILRTSLLYARWGVERVFLYQLYDDNPQNPTRFGSMGLLNDDKTPRPAAQYISQANKLLGAYTYKQTLHSDPIVDRYELNGRSAYVLVVPDEKGRTAPYTLNLGKATYADVHKPAIGKESMDKQRVPVQNGKLSLQVTETPVFVLAP</sequence>
<dbReference type="PANTHER" id="PTHR12631:SF10">
    <property type="entry name" value="BETA-XYLOSIDASE-LIKE PROTEIN-RELATED"/>
    <property type="match status" value="1"/>
</dbReference>
<evidence type="ECO:0000313" key="6">
    <source>
        <dbReference type="Proteomes" id="UP000298337"/>
    </source>
</evidence>
<dbReference type="EMBL" id="SRLA01000001">
    <property type="protein sequence ID" value="TGE10623.1"/>
    <property type="molecule type" value="Genomic_DNA"/>
</dbReference>
<keyword evidence="1" id="KW-0378">Hydrolase</keyword>
<keyword evidence="2" id="KW-0326">Glycosidase</keyword>
<comment type="caution">
    <text evidence="5">The sequence shown here is derived from an EMBL/GenBank/DDBJ whole genome shotgun (WGS) entry which is preliminary data.</text>
</comment>
<evidence type="ECO:0000313" key="5">
    <source>
        <dbReference type="EMBL" id="TGE10623.1"/>
    </source>
</evidence>
<dbReference type="SUPFAM" id="SSF51445">
    <property type="entry name" value="(Trans)glycosidases"/>
    <property type="match status" value="1"/>
</dbReference>
<organism evidence="5 6">
    <name type="scientific">Hymenobacter fodinae</name>
    <dbReference type="NCBI Taxonomy" id="2510796"/>
    <lineage>
        <taxon>Bacteria</taxon>
        <taxon>Pseudomonadati</taxon>
        <taxon>Bacteroidota</taxon>
        <taxon>Cytophagia</taxon>
        <taxon>Cytophagales</taxon>
        <taxon>Hymenobacteraceae</taxon>
        <taxon>Hymenobacter</taxon>
    </lineage>
</organism>
<dbReference type="GO" id="GO:0005975">
    <property type="term" value="P:carbohydrate metabolic process"/>
    <property type="evidence" value="ECO:0007669"/>
    <property type="project" value="InterPro"/>
</dbReference>
<dbReference type="OrthoDB" id="177731at2"/>
<dbReference type="InterPro" id="IPR013529">
    <property type="entry name" value="Glyco_hydro_42_N"/>
</dbReference>
<dbReference type="AlphaFoldDB" id="A0A4Z0PED4"/>
<keyword evidence="3" id="KW-1133">Transmembrane helix</keyword>
<dbReference type="PANTHER" id="PTHR12631">
    <property type="entry name" value="ALPHA-L-IDURONIDASE"/>
    <property type="match status" value="1"/>
</dbReference>
<dbReference type="GO" id="GO:0009341">
    <property type="term" value="C:beta-galactosidase complex"/>
    <property type="evidence" value="ECO:0007669"/>
    <property type="project" value="InterPro"/>
</dbReference>
<dbReference type="Gene3D" id="3.20.20.80">
    <property type="entry name" value="Glycosidases"/>
    <property type="match status" value="1"/>
</dbReference>
<keyword evidence="3" id="KW-0472">Membrane</keyword>
<keyword evidence="6" id="KW-1185">Reference proteome</keyword>
<feature type="domain" description="Glycoside hydrolase family 42 N-terminal" evidence="4">
    <location>
        <begin position="276"/>
        <end position="373"/>
    </location>
</feature>
<reference evidence="5 6" key="1">
    <citation type="submission" date="2019-04" db="EMBL/GenBank/DDBJ databases">
        <authorList>
            <person name="Feng G."/>
            <person name="Zhang J."/>
            <person name="Zhu H."/>
        </authorList>
    </citation>
    <scope>NUCLEOTIDE SEQUENCE [LARGE SCALE GENOMIC DNA]</scope>
    <source>
        <strain evidence="5 6">92R-1</strain>
    </source>
</reference>
<dbReference type="Pfam" id="PF02449">
    <property type="entry name" value="Glyco_hydro_42"/>
    <property type="match status" value="1"/>
</dbReference>
<accession>A0A4Z0PED4</accession>
<keyword evidence="3" id="KW-0812">Transmembrane</keyword>
<proteinExistence type="predicted"/>
<evidence type="ECO:0000259" key="4">
    <source>
        <dbReference type="Pfam" id="PF02449"/>
    </source>
</evidence>
<dbReference type="InterPro" id="IPR017853">
    <property type="entry name" value="GH"/>
</dbReference>
<dbReference type="GO" id="GO:0004565">
    <property type="term" value="F:beta-galactosidase activity"/>
    <property type="evidence" value="ECO:0007669"/>
    <property type="project" value="InterPro"/>
</dbReference>
<feature type="transmembrane region" description="Helical" evidence="3">
    <location>
        <begin position="23"/>
        <end position="42"/>
    </location>
</feature>
<dbReference type="Proteomes" id="UP000298337">
    <property type="component" value="Unassembled WGS sequence"/>
</dbReference>
<evidence type="ECO:0000256" key="1">
    <source>
        <dbReference type="ARBA" id="ARBA00022801"/>
    </source>
</evidence>
<name>A0A4Z0PED4_9BACT</name>
<evidence type="ECO:0000256" key="2">
    <source>
        <dbReference type="ARBA" id="ARBA00023295"/>
    </source>
</evidence>
<evidence type="ECO:0000256" key="3">
    <source>
        <dbReference type="SAM" id="Phobius"/>
    </source>
</evidence>